<dbReference type="PROSITE" id="PS51935">
    <property type="entry name" value="NLPC_P60"/>
    <property type="match status" value="1"/>
</dbReference>
<dbReference type="Proteomes" id="UP000264294">
    <property type="component" value="Unassembled WGS sequence"/>
</dbReference>
<dbReference type="PANTHER" id="PTHR47053:SF1">
    <property type="entry name" value="MUREIN DD-ENDOPEPTIDASE MEPH-RELATED"/>
    <property type="match status" value="1"/>
</dbReference>
<feature type="domain" description="NlpC/P60" evidence="5">
    <location>
        <begin position="1"/>
        <end position="113"/>
    </location>
</feature>
<evidence type="ECO:0000256" key="1">
    <source>
        <dbReference type="ARBA" id="ARBA00007074"/>
    </source>
</evidence>
<evidence type="ECO:0000256" key="4">
    <source>
        <dbReference type="ARBA" id="ARBA00022807"/>
    </source>
</evidence>
<evidence type="ECO:0000313" key="7">
    <source>
        <dbReference type="EMBL" id="RFT62933.1"/>
    </source>
</evidence>
<dbReference type="RefSeq" id="WP_042985032.1">
    <property type="nucleotide sequence ID" value="NZ_JMQC01000011.1"/>
</dbReference>
<gene>
    <name evidence="7" type="ORF">D0U04_26665</name>
    <name evidence="6" type="ORF">DJ93_5817</name>
</gene>
<dbReference type="PANTHER" id="PTHR47053">
    <property type="entry name" value="MUREIN DD-ENDOPEPTIDASE MEPH-RELATED"/>
    <property type="match status" value="1"/>
</dbReference>
<dbReference type="PATRIC" id="fig|1405.8.peg.6009"/>
<dbReference type="InterPro" id="IPR038765">
    <property type="entry name" value="Papain-like_cys_pep_sf"/>
</dbReference>
<dbReference type="EMBL" id="JMQC01000011">
    <property type="protein sequence ID" value="KFM95071.1"/>
    <property type="molecule type" value="Genomic_DNA"/>
</dbReference>
<evidence type="ECO:0000256" key="2">
    <source>
        <dbReference type="ARBA" id="ARBA00022670"/>
    </source>
</evidence>
<dbReference type="Proteomes" id="UP000029389">
    <property type="component" value="Unassembled WGS sequence"/>
</dbReference>
<reference evidence="7 9" key="2">
    <citation type="submission" date="2018-08" db="EMBL/GenBank/DDBJ databases">
        <title>Bacillus clarus sp. nov. strain PS00077A.</title>
        <authorList>
            <person name="Mendez Acevedo M."/>
            <person name="Carroll L."/>
            <person name="Mukherjee M."/>
            <person name="Wiedmann M."/>
            <person name="Kovac J."/>
        </authorList>
    </citation>
    <scope>NUCLEOTIDE SEQUENCE [LARGE SCALE GENOMIC DNA]</scope>
    <source>
        <strain evidence="7 9">PS00077A</strain>
    </source>
</reference>
<dbReference type="SUPFAM" id="SSF54001">
    <property type="entry name" value="Cysteine proteinases"/>
    <property type="match status" value="1"/>
</dbReference>
<sequence length="115" mass="12785">MGVPYVWGVKDARGLDCSGFVYYSWNQAGYSRAYQTSQVLYNNSQRISRANAEPGDLVFFSETHSTSNITHVAIYLGGDDIIEAASGKSMKVKYSKLSTSWYSNDLVGFGRITNF</sequence>
<keyword evidence="4" id="KW-0788">Thiol protease</keyword>
<protein>
    <submittedName>
        <fullName evidence="6">Bacteriophage peptidoglycan hydrolase family protein</fullName>
    </submittedName>
    <submittedName>
        <fullName evidence="7">NlpC/P60 family protein</fullName>
    </submittedName>
</protein>
<proteinExistence type="inferred from homology"/>
<organism evidence="6 8">
    <name type="scientific">Bacillus clarus</name>
    <dbReference type="NCBI Taxonomy" id="2338372"/>
    <lineage>
        <taxon>Bacteria</taxon>
        <taxon>Bacillati</taxon>
        <taxon>Bacillota</taxon>
        <taxon>Bacilli</taxon>
        <taxon>Bacillales</taxon>
        <taxon>Bacillaceae</taxon>
        <taxon>Bacillus</taxon>
        <taxon>Bacillus cereus group</taxon>
    </lineage>
</organism>
<dbReference type="Pfam" id="PF00877">
    <property type="entry name" value="NLPC_P60"/>
    <property type="match status" value="1"/>
</dbReference>
<comment type="caution">
    <text evidence="6">The sequence shown here is derived from an EMBL/GenBank/DDBJ whole genome shotgun (WGS) entry which is preliminary data.</text>
</comment>
<evidence type="ECO:0000313" key="6">
    <source>
        <dbReference type="EMBL" id="KFM95071.1"/>
    </source>
</evidence>
<name>A0A090YAA3_9BACI</name>
<comment type="similarity">
    <text evidence="1">Belongs to the peptidase C40 family.</text>
</comment>
<reference evidence="6 8" key="1">
    <citation type="submission" date="2014-04" db="EMBL/GenBank/DDBJ databases">
        <authorList>
            <person name="Bishop-Lilly K.A."/>
            <person name="Broomall S.M."/>
            <person name="Chain P.S."/>
            <person name="Chertkov O."/>
            <person name="Coyne S.R."/>
            <person name="Daligault H.E."/>
            <person name="Davenport K.W."/>
            <person name="Erkkila T."/>
            <person name="Frey K.G."/>
            <person name="Gibbons H.S."/>
            <person name="Gu W."/>
            <person name="Jaissle J."/>
            <person name="Johnson S.L."/>
            <person name="Koroleva G.I."/>
            <person name="Ladner J.T."/>
            <person name="Lo C.-C."/>
            <person name="Minogue T.D."/>
            <person name="Munk C."/>
            <person name="Palacios G.F."/>
            <person name="Redden C.L."/>
            <person name="Rosenzweig C.N."/>
            <person name="Scholz M.B."/>
            <person name="Teshima H."/>
            <person name="Xu Y."/>
        </authorList>
    </citation>
    <scope>NUCLEOTIDE SEQUENCE [LARGE SCALE GENOMIC DNA]</scope>
    <source>
        <strain evidence="6 8">BHP</strain>
    </source>
</reference>
<evidence type="ECO:0000313" key="8">
    <source>
        <dbReference type="Proteomes" id="UP000029389"/>
    </source>
</evidence>
<evidence type="ECO:0000313" key="9">
    <source>
        <dbReference type="Proteomes" id="UP000264294"/>
    </source>
</evidence>
<dbReference type="EMBL" id="QVOD01000057">
    <property type="protein sequence ID" value="RFT62933.1"/>
    <property type="molecule type" value="Genomic_DNA"/>
</dbReference>
<keyword evidence="3 6" id="KW-0378">Hydrolase</keyword>
<evidence type="ECO:0000256" key="3">
    <source>
        <dbReference type="ARBA" id="ARBA00022801"/>
    </source>
</evidence>
<keyword evidence="9" id="KW-1185">Reference proteome</keyword>
<dbReference type="GO" id="GO:0008234">
    <property type="term" value="F:cysteine-type peptidase activity"/>
    <property type="evidence" value="ECO:0007669"/>
    <property type="project" value="UniProtKB-KW"/>
</dbReference>
<keyword evidence="2" id="KW-0645">Protease</keyword>
<dbReference type="GO" id="GO:0006508">
    <property type="term" value="P:proteolysis"/>
    <property type="evidence" value="ECO:0007669"/>
    <property type="project" value="UniProtKB-KW"/>
</dbReference>
<accession>A0A090YAA3</accession>
<dbReference type="InterPro" id="IPR051202">
    <property type="entry name" value="Peptidase_C40"/>
</dbReference>
<dbReference type="AlphaFoldDB" id="A0A090YAA3"/>
<evidence type="ECO:0000259" key="5">
    <source>
        <dbReference type="PROSITE" id="PS51935"/>
    </source>
</evidence>
<dbReference type="Gene3D" id="3.90.1720.10">
    <property type="entry name" value="endopeptidase domain like (from Nostoc punctiforme)"/>
    <property type="match status" value="1"/>
</dbReference>
<dbReference type="InterPro" id="IPR000064">
    <property type="entry name" value="NLP_P60_dom"/>
</dbReference>